<keyword evidence="10" id="KW-0862">Zinc</keyword>
<comment type="subcellular location">
    <subcellularLocation>
        <location evidence="1">Chromosome</location>
    </subcellularLocation>
    <subcellularLocation>
        <location evidence="2">Nucleus speckle</location>
    </subcellularLocation>
</comment>
<evidence type="ECO:0000256" key="13">
    <source>
        <dbReference type="ARBA" id="ARBA00023306"/>
    </source>
</evidence>
<dbReference type="PANTHER" id="PTHR13278:SF0">
    <property type="entry name" value="ZINC FINGER PROTEIN 830"/>
    <property type="match status" value="1"/>
</dbReference>
<dbReference type="InterPro" id="IPR040050">
    <property type="entry name" value="ZNF830-like"/>
</dbReference>
<dbReference type="Pfam" id="PF23406">
    <property type="entry name" value="ZNF380_CC"/>
    <property type="match status" value="1"/>
</dbReference>
<dbReference type="Proteomes" id="UP000625711">
    <property type="component" value="Unassembled WGS sequence"/>
</dbReference>
<feature type="coiled-coil region" evidence="15">
    <location>
        <begin position="228"/>
        <end position="255"/>
    </location>
</feature>
<evidence type="ECO:0000256" key="2">
    <source>
        <dbReference type="ARBA" id="ARBA00004324"/>
    </source>
</evidence>
<evidence type="ECO:0000256" key="9">
    <source>
        <dbReference type="ARBA" id="ARBA00022776"/>
    </source>
</evidence>
<evidence type="ECO:0000256" key="7">
    <source>
        <dbReference type="ARBA" id="ARBA00022723"/>
    </source>
</evidence>
<sequence length="296" mass="34026">MSATFKNAKKKASQEQLRKMMKEHQKGLKDVKKVDSPLAKYNEQGQLTCILCKSIVRSEAVWTIHINAKQHKQNVELAKKLKEKTNNFTTPLKRSLTPPLPEVPEKKLKGILKNAIPKPVVNEVDKKNGDPLPQDFFDNGNKESLTVVSQDLTKSVHPKTEIGDQPLNIEEENQDELPEGFFDDPKLDAKARNIEYKDPAEEEWEKFMKEIKEADNKSAAIIAEDQEEATNERQIDEIDEQIKKLNRVLDLEKKKEEIVTVLNDVKSETANENENDDDTEADFDEFLDWRAKKSFK</sequence>
<evidence type="ECO:0000256" key="8">
    <source>
        <dbReference type="ARBA" id="ARBA00022771"/>
    </source>
</evidence>
<keyword evidence="4" id="KW-0158">Chromosome</keyword>
<keyword evidence="7" id="KW-0479">Metal-binding</keyword>
<evidence type="ECO:0000313" key="18">
    <source>
        <dbReference type="EMBL" id="KAF7283109.1"/>
    </source>
</evidence>
<evidence type="ECO:0000256" key="15">
    <source>
        <dbReference type="SAM" id="Coils"/>
    </source>
</evidence>
<dbReference type="InterPro" id="IPR059039">
    <property type="entry name" value="ZNF380_CC"/>
</dbReference>
<dbReference type="GO" id="GO:0044773">
    <property type="term" value="P:mitotic DNA damage checkpoint signaling"/>
    <property type="evidence" value="ECO:0007669"/>
    <property type="project" value="TreeGrafter"/>
</dbReference>
<dbReference type="GO" id="GO:0003676">
    <property type="term" value="F:nucleic acid binding"/>
    <property type="evidence" value="ECO:0007669"/>
    <property type="project" value="InterPro"/>
</dbReference>
<dbReference type="GO" id="GO:0005681">
    <property type="term" value="C:spliceosomal complex"/>
    <property type="evidence" value="ECO:0007669"/>
    <property type="project" value="InterPro"/>
</dbReference>
<accession>A0A834MLT0</accession>
<dbReference type="Gene3D" id="3.30.160.60">
    <property type="entry name" value="Classic Zinc Finger"/>
    <property type="match status" value="1"/>
</dbReference>
<dbReference type="EMBL" id="JAACXV010000136">
    <property type="protein sequence ID" value="KAF7283109.1"/>
    <property type="molecule type" value="Genomic_DNA"/>
</dbReference>
<dbReference type="GO" id="GO:0033260">
    <property type="term" value="P:nuclear DNA replication"/>
    <property type="evidence" value="ECO:0007669"/>
    <property type="project" value="TreeGrafter"/>
</dbReference>
<dbReference type="OrthoDB" id="77607at2759"/>
<dbReference type="GO" id="GO:0033314">
    <property type="term" value="P:mitotic DNA replication checkpoint signaling"/>
    <property type="evidence" value="ECO:0007669"/>
    <property type="project" value="TreeGrafter"/>
</dbReference>
<keyword evidence="6" id="KW-0132">Cell division</keyword>
<evidence type="ECO:0000256" key="4">
    <source>
        <dbReference type="ARBA" id="ARBA00022454"/>
    </source>
</evidence>
<dbReference type="AlphaFoldDB" id="A0A834MLT0"/>
<name>A0A834MLT0_RHYFE</name>
<evidence type="ECO:0000256" key="14">
    <source>
        <dbReference type="ARBA" id="ARBA00030672"/>
    </source>
</evidence>
<evidence type="ECO:0000256" key="10">
    <source>
        <dbReference type="ARBA" id="ARBA00022833"/>
    </source>
</evidence>
<dbReference type="InterPro" id="IPR036236">
    <property type="entry name" value="Znf_C2H2_sf"/>
</dbReference>
<evidence type="ECO:0000256" key="1">
    <source>
        <dbReference type="ARBA" id="ARBA00004286"/>
    </source>
</evidence>
<feature type="compositionally biased region" description="Basic and acidic residues" evidence="16">
    <location>
        <begin position="12"/>
        <end position="30"/>
    </location>
</feature>
<keyword evidence="9" id="KW-0498">Mitosis</keyword>
<evidence type="ECO:0000256" key="12">
    <source>
        <dbReference type="ARBA" id="ARBA00023242"/>
    </source>
</evidence>
<evidence type="ECO:0000256" key="11">
    <source>
        <dbReference type="ARBA" id="ARBA00023054"/>
    </source>
</evidence>
<keyword evidence="8" id="KW-0863">Zinc-finger</keyword>
<dbReference type="GO" id="GO:0008270">
    <property type="term" value="F:zinc ion binding"/>
    <property type="evidence" value="ECO:0007669"/>
    <property type="project" value="UniProtKB-KW"/>
</dbReference>
<reference evidence="18" key="1">
    <citation type="submission" date="2020-08" db="EMBL/GenBank/DDBJ databases">
        <title>Genome sequencing and assembly of the red palm weevil Rhynchophorus ferrugineus.</title>
        <authorList>
            <person name="Dias G.B."/>
            <person name="Bergman C.M."/>
            <person name="Manee M."/>
        </authorList>
    </citation>
    <scope>NUCLEOTIDE SEQUENCE</scope>
    <source>
        <strain evidence="18">AA-2017</strain>
        <tissue evidence="18">Whole larva</tissue>
    </source>
</reference>
<feature type="region of interest" description="Disordered" evidence="16">
    <location>
        <begin position="1"/>
        <end position="30"/>
    </location>
</feature>
<keyword evidence="11 15" id="KW-0175">Coiled coil</keyword>
<evidence type="ECO:0000256" key="16">
    <source>
        <dbReference type="SAM" id="MobiDB-lite"/>
    </source>
</evidence>
<keyword evidence="13" id="KW-0131">Cell cycle</keyword>
<dbReference type="PANTHER" id="PTHR13278">
    <property type="entry name" value="ZINC FINGER PROTEIN 830"/>
    <property type="match status" value="1"/>
</dbReference>
<keyword evidence="12" id="KW-0539">Nucleus</keyword>
<evidence type="ECO:0000256" key="3">
    <source>
        <dbReference type="ARBA" id="ARBA00017358"/>
    </source>
</evidence>
<proteinExistence type="predicted"/>
<protein>
    <recommendedName>
        <fullName evidence="3">Zinc finger protein 830</fullName>
    </recommendedName>
    <alternativeName>
        <fullName evidence="14">Coiled-coil domain-containing protein 16</fullName>
    </alternativeName>
</protein>
<dbReference type="SUPFAM" id="SSF57667">
    <property type="entry name" value="beta-beta-alpha zinc fingers"/>
    <property type="match status" value="1"/>
</dbReference>
<evidence type="ECO:0000256" key="5">
    <source>
        <dbReference type="ARBA" id="ARBA00022473"/>
    </source>
</evidence>
<keyword evidence="19" id="KW-1185">Reference proteome</keyword>
<evidence type="ECO:0000259" key="17">
    <source>
        <dbReference type="Pfam" id="PF23406"/>
    </source>
</evidence>
<organism evidence="18 19">
    <name type="scientific">Rhynchophorus ferrugineus</name>
    <name type="common">Red palm weevil</name>
    <name type="synonym">Curculio ferrugineus</name>
    <dbReference type="NCBI Taxonomy" id="354439"/>
    <lineage>
        <taxon>Eukaryota</taxon>
        <taxon>Metazoa</taxon>
        <taxon>Ecdysozoa</taxon>
        <taxon>Arthropoda</taxon>
        <taxon>Hexapoda</taxon>
        <taxon>Insecta</taxon>
        <taxon>Pterygota</taxon>
        <taxon>Neoptera</taxon>
        <taxon>Endopterygota</taxon>
        <taxon>Coleoptera</taxon>
        <taxon>Polyphaga</taxon>
        <taxon>Cucujiformia</taxon>
        <taxon>Curculionidae</taxon>
        <taxon>Dryophthorinae</taxon>
        <taxon>Rhynchophorus</taxon>
    </lineage>
</organism>
<feature type="domain" description="ZNF380 coiled-coil" evidence="17">
    <location>
        <begin position="177"/>
        <end position="257"/>
    </location>
</feature>
<evidence type="ECO:0000256" key="6">
    <source>
        <dbReference type="ARBA" id="ARBA00022618"/>
    </source>
</evidence>
<keyword evidence="5" id="KW-0217">Developmental protein</keyword>
<gene>
    <name evidence="18" type="ORF">GWI33_001302</name>
</gene>
<comment type="caution">
    <text evidence="18">The sequence shown here is derived from an EMBL/GenBank/DDBJ whole genome shotgun (WGS) entry which is preliminary data.</text>
</comment>
<evidence type="ECO:0000313" key="19">
    <source>
        <dbReference type="Proteomes" id="UP000625711"/>
    </source>
</evidence>